<dbReference type="InterPro" id="IPR006139">
    <property type="entry name" value="D-isomer_2_OHA_DH_cat_dom"/>
</dbReference>
<dbReference type="PANTHER" id="PTHR10996">
    <property type="entry name" value="2-HYDROXYACID DEHYDROGENASE-RELATED"/>
    <property type="match status" value="1"/>
</dbReference>
<dbReference type="Pfam" id="PF00389">
    <property type="entry name" value="2-Hacid_dh"/>
    <property type="match status" value="1"/>
</dbReference>
<dbReference type="InterPro" id="IPR050223">
    <property type="entry name" value="D-isomer_2-hydroxyacid_DH"/>
</dbReference>
<evidence type="ECO:0000256" key="3">
    <source>
        <dbReference type="RuleBase" id="RU003719"/>
    </source>
</evidence>
<dbReference type="InterPro" id="IPR036291">
    <property type="entry name" value="NAD(P)-bd_dom_sf"/>
</dbReference>
<dbReference type="GO" id="GO:0030267">
    <property type="term" value="F:glyoxylate reductase (NADPH) activity"/>
    <property type="evidence" value="ECO:0007669"/>
    <property type="project" value="TreeGrafter"/>
</dbReference>
<dbReference type="Proteomes" id="UP001153636">
    <property type="component" value="Chromosome 9"/>
</dbReference>
<reference evidence="6" key="1">
    <citation type="submission" date="2022-01" db="EMBL/GenBank/DDBJ databases">
        <authorList>
            <person name="King R."/>
        </authorList>
    </citation>
    <scope>NUCLEOTIDE SEQUENCE</scope>
</reference>
<dbReference type="Gene3D" id="3.40.50.720">
    <property type="entry name" value="NAD(P)-binding Rossmann-like Domain"/>
    <property type="match status" value="2"/>
</dbReference>
<dbReference type="CDD" id="cd05301">
    <property type="entry name" value="GDH"/>
    <property type="match status" value="1"/>
</dbReference>
<dbReference type="InterPro" id="IPR029752">
    <property type="entry name" value="D-isomer_DH_CS1"/>
</dbReference>
<keyword evidence="7" id="KW-1185">Reference proteome</keyword>
<evidence type="ECO:0000259" key="5">
    <source>
        <dbReference type="Pfam" id="PF02826"/>
    </source>
</evidence>
<sequence>MAFSLTRFAIATIGGQRQSLIQTIQYSRKFSTKMTKPSVYITREVNKDAVDLLKEHCDVTSWTGPGPVPRDELLKNIENKNGLFCMLTDKIDSTVLDKAGKNLKVIATMSVGFDHLDTQEIKKRGIKMGYTPDTLTDATAELSVALLLATSRRLLEANQEARTGGWKAWSPFWMCGPGLKDSTVGIVGFGRIGQQIARILKSFKPKRIIYYNRSERLREAQEIGAHRVNFDELLAQSDFITLVASLTPETKNLFDESAFKKMKSTAVFINTSRGGLVDQDALVNALQNKIIWGAGLDVMTPEPLPLDHALYKLKNCVILPHIGSAAVETRNEMGLVTARNIIAAFKEEKMPYELIV</sequence>
<protein>
    <recommendedName>
        <fullName evidence="2">Glyoxylate reductase/hydroxypyruvate reductase</fullName>
    </recommendedName>
</protein>
<name>A0A9P0DAR6_9CUCU</name>
<dbReference type="PROSITE" id="PS00671">
    <property type="entry name" value="D_2_HYDROXYACID_DH_3"/>
    <property type="match status" value="1"/>
</dbReference>
<organism evidence="6 7">
    <name type="scientific">Psylliodes chrysocephalus</name>
    <dbReference type="NCBI Taxonomy" id="3402493"/>
    <lineage>
        <taxon>Eukaryota</taxon>
        <taxon>Metazoa</taxon>
        <taxon>Ecdysozoa</taxon>
        <taxon>Arthropoda</taxon>
        <taxon>Hexapoda</taxon>
        <taxon>Insecta</taxon>
        <taxon>Pterygota</taxon>
        <taxon>Neoptera</taxon>
        <taxon>Endopterygota</taxon>
        <taxon>Coleoptera</taxon>
        <taxon>Polyphaga</taxon>
        <taxon>Cucujiformia</taxon>
        <taxon>Chrysomeloidea</taxon>
        <taxon>Chrysomelidae</taxon>
        <taxon>Galerucinae</taxon>
        <taxon>Alticini</taxon>
        <taxon>Psylliodes</taxon>
    </lineage>
</organism>
<evidence type="ECO:0000313" key="7">
    <source>
        <dbReference type="Proteomes" id="UP001153636"/>
    </source>
</evidence>
<dbReference type="SUPFAM" id="SSF51735">
    <property type="entry name" value="NAD(P)-binding Rossmann-fold domains"/>
    <property type="match status" value="1"/>
</dbReference>
<dbReference type="SUPFAM" id="SSF52283">
    <property type="entry name" value="Formate/glycerate dehydrogenase catalytic domain-like"/>
    <property type="match status" value="1"/>
</dbReference>
<accession>A0A9P0DAR6</accession>
<dbReference type="FunFam" id="3.40.50.720:FF:000026">
    <property type="entry name" value="Glyoxylate/hydroxypyruvate reductase B"/>
    <property type="match status" value="1"/>
</dbReference>
<feature type="domain" description="D-isomer specific 2-hydroxyacid dehydrogenase catalytic" evidence="4">
    <location>
        <begin position="39"/>
        <end position="352"/>
    </location>
</feature>
<dbReference type="OrthoDB" id="298012at2759"/>
<dbReference type="PROSITE" id="PS00065">
    <property type="entry name" value="D_2_HYDROXYACID_DH_1"/>
    <property type="match status" value="1"/>
</dbReference>
<comment type="similarity">
    <text evidence="3">Belongs to the D-isomer specific 2-hydroxyacid dehydrogenase family.</text>
</comment>
<dbReference type="InterPro" id="IPR006140">
    <property type="entry name" value="D-isomer_DH_NAD-bd"/>
</dbReference>
<evidence type="ECO:0000256" key="1">
    <source>
        <dbReference type="ARBA" id="ARBA00023002"/>
    </source>
</evidence>
<gene>
    <name evidence="6" type="ORF">PSYICH_LOCUS15204</name>
</gene>
<evidence type="ECO:0000259" key="4">
    <source>
        <dbReference type="Pfam" id="PF00389"/>
    </source>
</evidence>
<evidence type="ECO:0000313" key="6">
    <source>
        <dbReference type="EMBL" id="CAH1114959.1"/>
    </source>
</evidence>
<keyword evidence="1 3" id="KW-0560">Oxidoreductase</keyword>
<dbReference type="AlphaFoldDB" id="A0A9P0DAR6"/>
<proteinExistence type="inferred from homology"/>
<dbReference type="GO" id="GO:0051287">
    <property type="term" value="F:NAD binding"/>
    <property type="evidence" value="ECO:0007669"/>
    <property type="project" value="InterPro"/>
</dbReference>
<evidence type="ECO:0000256" key="2">
    <source>
        <dbReference type="ARBA" id="ARBA00073306"/>
    </source>
</evidence>
<dbReference type="EMBL" id="OV651821">
    <property type="protein sequence ID" value="CAH1114959.1"/>
    <property type="molecule type" value="Genomic_DNA"/>
</dbReference>
<dbReference type="PANTHER" id="PTHR10996:SF277">
    <property type="entry name" value="GLYOXYLATE REDUCTASE_HYDROXYPYRUVATE REDUCTASE"/>
    <property type="match status" value="1"/>
</dbReference>
<dbReference type="InterPro" id="IPR029753">
    <property type="entry name" value="D-isomer_DH_CS"/>
</dbReference>
<feature type="domain" description="D-isomer specific 2-hydroxyacid dehydrogenase NAD-binding" evidence="5">
    <location>
        <begin position="144"/>
        <end position="323"/>
    </location>
</feature>
<dbReference type="GO" id="GO:0005829">
    <property type="term" value="C:cytosol"/>
    <property type="evidence" value="ECO:0007669"/>
    <property type="project" value="TreeGrafter"/>
</dbReference>
<dbReference type="GO" id="GO:0008465">
    <property type="term" value="F:hydroxypyruvate reductase (NADH) activity"/>
    <property type="evidence" value="ECO:0007669"/>
    <property type="project" value="TreeGrafter"/>
</dbReference>
<dbReference type="Pfam" id="PF02826">
    <property type="entry name" value="2-Hacid_dh_C"/>
    <property type="match status" value="1"/>
</dbReference>